<evidence type="ECO:0000313" key="5">
    <source>
        <dbReference type="EMBL" id="CAB4186466.1"/>
    </source>
</evidence>
<evidence type="ECO:0000313" key="3">
    <source>
        <dbReference type="EMBL" id="CAB4163448.1"/>
    </source>
</evidence>
<dbReference type="InterPro" id="IPR007110">
    <property type="entry name" value="Ig-like_dom"/>
</dbReference>
<evidence type="ECO:0000313" key="6">
    <source>
        <dbReference type="EMBL" id="CAB4217140.1"/>
    </source>
</evidence>
<feature type="domain" description="Ig-like" evidence="1">
    <location>
        <begin position="131"/>
        <end position="239"/>
    </location>
</feature>
<proteinExistence type="predicted"/>
<evidence type="ECO:0000259" key="1">
    <source>
        <dbReference type="PROSITE" id="PS50835"/>
    </source>
</evidence>
<sequence>MTTFADGLFQFGGVPVVGAVPPLFGLNSRAFFVDPINGSDGNSGLRLGDALATLYRAHYLMQAGRNDVCYLISDGTTASTARLSTAVAISAQGPSETPATTGTLTWSKNACHLIGVTAPGGVNSRARIATPTGTYTSATFGSGNMVVVSAQGCYFSNISVNHAFTTGGVTDIAWTDSGGRNTYSNMGFFGAQSAAAAGASGSMSLLVTGDVGENAFYTCSIGNDASTARTGNFAEMQLAAGSPRNRFYKCFIQTQAGSTTAAFWMTIGASGIDRYVLFDDCVFLNMRVGSASPFSLMAVGFSLNAAPGGTVLMRNCIGTGATKFTTTGVAVTNQAAGAAGGGLGVAIT</sequence>
<protein>
    <recommendedName>
        <fullName evidence="1">Ig-like domain-containing protein</fullName>
    </recommendedName>
</protein>
<accession>A0A6J5MKI4</accession>
<organism evidence="2">
    <name type="scientific">uncultured Caudovirales phage</name>
    <dbReference type="NCBI Taxonomy" id="2100421"/>
    <lineage>
        <taxon>Viruses</taxon>
        <taxon>Duplodnaviria</taxon>
        <taxon>Heunggongvirae</taxon>
        <taxon>Uroviricota</taxon>
        <taxon>Caudoviricetes</taxon>
        <taxon>Peduoviridae</taxon>
        <taxon>Maltschvirus</taxon>
        <taxon>Maltschvirus maltsch</taxon>
    </lineage>
</organism>
<evidence type="ECO:0000313" key="2">
    <source>
        <dbReference type="EMBL" id="CAB4146197.1"/>
    </source>
</evidence>
<gene>
    <name evidence="5" type="ORF">UFOVP1147_13</name>
    <name evidence="6" type="ORF">UFOVP1594_9</name>
    <name evidence="2" type="ORF">UFOVP484_2</name>
    <name evidence="3" type="ORF">UFOVP808_18</name>
    <name evidence="4" type="ORF">UFOVP994_9</name>
</gene>
<name>A0A6J5MKI4_9CAUD</name>
<dbReference type="PROSITE" id="PS50835">
    <property type="entry name" value="IG_LIKE"/>
    <property type="match status" value="1"/>
</dbReference>
<evidence type="ECO:0000313" key="4">
    <source>
        <dbReference type="EMBL" id="CAB4175944.1"/>
    </source>
</evidence>
<dbReference type="EMBL" id="LR796930">
    <property type="protein sequence ID" value="CAB4175944.1"/>
    <property type="molecule type" value="Genomic_DNA"/>
</dbReference>
<reference evidence="2" key="1">
    <citation type="submission" date="2020-04" db="EMBL/GenBank/DDBJ databases">
        <authorList>
            <person name="Chiriac C."/>
            <person name="Salcher M."/>
            <person name="Ghai R."/>
            <person name="Kavagutti S V."/>
        </authorList>
    </citation>
    <scope>NUCLEOTIDE SEQUENCE</scope>
</reference>
<dbReference type="EMBL" id="LR797458">
    <property type="protein sequence ID" value="CAB4217140.1"/>
    <property type="molecule type" value="Genomic_DNA"/>
</dbReference>
<dbReference type="EMBL" id="LR796463">
    <property type="protein sequence ID" value="CAB4146197.1"/>
    <property type="molecule type" value="Genomic_DNA"/>
</dbReference>
<dbReference type="EMBL" id="LR797096">
    <property type="protein sequence ID" value="CAB4186466.1"/>
    <property type="molecule type" value="Genomic_DNA"/>
</dbReference>
<dbReference type="EMBL" id="LR796751">
    <property type="protein sequence ID" value="CAB4163448.1"/>
    <property type="molecule type" value="Genomic_DNA"/>
</dbReference>